<dbReference type="CDD" id="cd08010">
    <property type="entry name" value="MltG_like"/>
    <property type="match status" value="1"/>
</dbReference>
<evidence type="ECO:0000256" key="4">
    <source>
        <dbReference type="ARBA" id="ARBA00023136"/>
    </source>
</evidence>
<dbReference type="NCBIfam" id="TIGR00247">
    <property type="entry name" value="endolytic transglycosylase MltG"/>
    <property type="match status" value="1"/>
</dbReference>
<dbReference type="HAMAP" id="MF_02065">
    <property type="entry name" value="MltG"/>
    <property type="match status" value="1"/>
</dbReference>
<evidence type="ECO:0000256" key="6">
    <source>
        <dbReference type="ARBA" id="ARBA00023316"/>
    </source>
</evidence>
<evidence type="ECO:0000256" key="2">
    <source>
        <dbReference type="ARBA" id="ARBA00022692"/>
    </source>
</evidence>
<comment type="caution">
    <text evidence="8">The sequence shown here is derived from an EMBL/GenBank/DDBJ whole genome shotgun (WGS) entry which is preliminary data.</text>
</comment>
<comment type="catalytic activity">
    <reaction evidence="7">
        <text>a peptidoglycan chain = a peptidoglycan chain with N-acetyl-1,6-anhydromuramyl-[peptide] at the reducing end + a peptidoglycan chain with N-acetylglucosamine at the non-reducing end.</text>
        <dbReference type="EC" id="4.2.2.29"/>
    </reaction>
</comment>
<dbReference type="PANTHER" id="PTHR30518">
    <property type="entry name" value="ENDOLYTIC MUREIN TRANSGLYCOSYLASE"/>
    <property type="match status" value="1"/>
</dbReference>
<dbReference type="Gene3D" id="3.30.1490.480">
    <property type="entry name" value="Endolytic murein transglycosylase"/>
    <property type="match status" value="1"/>
</dbReference>
<feature type="transmembrane region" description="Helical" evidence="7">
    <location>
        <begin position="27"/>
        <end position="50"/>
    </location>
</feature>
<keyword evidence="2 7" id="KW-0812">Transmembrane</keyword>
<protein>
    <recommendedName>
        <fullName evidence="7">Endolytic murein transglycosylase</fullName>
        <ecNumber evidence="7">4.2.2.29</ecNumber>
    </recommendedName>
    <alternativeName>
        <fullName evidence="7">Peptidoglycan lytic transglycosylase</fullName>
    </alternativeName>
    <alternativeName>
        <fullName evidence="7">Peptidoglycan polymerization terminase</fullName>
    </alternativeName>
</protein>
<keyword evidence="9" id="KW-1185">Reference proteome</keyword>
<reference evidence="8 9" key="1">
    <citation type="submission" date="2016-10" db="EMBL/GenBank/DDBJ databases">
        <authorList>
            <person name="Varghese N."/>
            <person name="Submissions S."/>
        </authorList>
    </citation>
    <scope>NUCLEOTIDE SEQUENCE [LARGE SCALE GENOMIC DNA]</scope>
    <source>
        <strain evidence="8 9">DSM 20748</strain>
    </source>
</reference>
<comment type="function">
    <text evidence="7">Functions as a peptidoglycan terminase that cleaves nascent peptidoglycan strands endolytically to terminate their elongation.</text>
</comment>
<proteinExistence type="inferred from homology"/>
<dbReference type="PANTHER" id="PTHR30518:SF2">
    <property type="entry name" value="ENDOLYTIC MUREIN TRANSGLYCOSYLASE"/>
    <property type="match status" value="1"/>
</dbReference>
<feature type="site" description="Important for catalytic activity" evidence="7">
    <location>
        <position position="259"/>
    </location>
</feature>
<dbReference type="EC" id="4.2.2.29" evidence="7"/>
<dbReference type="EMBL" id="FNOS01000002">
    <property type="protein sequence ID" value="SDX66836.1"/>
    <property type="molecule type" value="Genomic_DNA"/>
</dbReference>
<keyword evidence="5 7" id="KW-0456">Lyase</keyword>
<dbReference type="Proteomes" id="UP000198647">
    <property type="component" value="Unassembled WGS sequence"/>
</dbReference>
<evidence type="ECO:0000256" key="3">
    <source>
        <dbReference type="ARBA" id="ARBA00022989"/>
    </source>
</evidence>
<dbReference type="Pfam" id="PF02618">
    <property type="entry name" value="YceG"/>
    <property type="match status" value="1"/>
</dbReference>
<dbReference type="InterPro" id="IPR003770">
    <property type="entry name" value="MLTG-like"/>
</dbReference>
<sequence length="374" mass="42403">MSDSKFNEEYEKNKKNRTEEAGKVRKIVASVLIVITIVLIVGVVGGYFYVSSALKPVDENDEEPVNVEIPSGSTNSEIAAILEDKGVISNSTIFRFYTKFKNETGFQAGSYEFTPAMKTDSIIDSLQSGKVVKEPKKRVTIPEGQTVEQIAEIYAGEFSFSKKEFMDKMKDTDYISSLREKYPELLSEAIMQEEIRYPLEGYLFAATYSFYKKEVGIEKIIEKMVSKTSSVVIPYKEQVKEQGLNIHEAVTMASLLENEARTAESRREISGVFYNRLEEDMRLQTDPTVAYAHGEHLERTKYDDLEIESPFNTYHISGLPIGPISNFNENSMEAVASPINSEYLYFLADGEGNIHYSKTLKEHNKKKEKYISGN</sequence>
<evidence type="ECO:0000313" key="8">
    <source>
        <dbReference type="EMBL" id="SDX66836.1"/>
    </source>
</evidence>
<evidence type="ECO:0000256" key="1">
    <source>
        <dbReference type="ARBA" id="ARBA00022475"/>
    </source>
</evidence>
<accession>A0A1H3DK78</accession>
<keyword evidence="6 7" id="KW-0961">Cell wall biogenesis/degradation</keyword>
<keyword evidence="1 7" id="KW-1003">Cell membrane</keyword>
<keyword evidence="3 7" id="KW-1133">Transmembrane helix</keyword>
<dbReference type="Gene3D" id="3.30.160.60">
    <property type="entry name" value="Classic Zinc Finger"/>
    <property type="match status" value="1"/>
</dbReference>
<evidence type="ECO:0000256" key="5">
    <source>
        <dbReference type="ARBA" id="ARBA00023239"/>
    </source>
</evidence>
<keyword evidence="4 7" id="KW-0472">Membrane</keyword>
<evidence type="ECO:0000256" key="7">
    <source>
        <dbReference type="HAMAP-Rule" id="MF_02065"/>
    </source>
</evidence>
<name>A0A1H3DK78_9BACI</name>
<comment type="similarity">
    <text evidence="7">Belongs to the transglycosylase MltG family.</text>
</comment>
<dbReference type="RefSeq" id="WP_076569848.1">
    <property type="nucleotide sequence ID" value="NZ_FNOS01000002.1"/>
</dbReference>
<gene>
    <name evidence="7" type="primary">mltG</name>
    <name evidence="8" type="ORF">SAMN04488081_0999</name>
</gene>
<evidence type="ECO:0000313" key="9">
    <source>
        <dbReference type="Proteomes" id="UP000198647"/>
    </source>
</evidence>
<organism evidence="8 9">
    <name type="scientific">Salimicrobium album</name>
    <dbReference type="NCBI Taxonomy" id="50717"/>
    <lineage>
        <taxon>Bacteria</taxon>
        <taxon>Bacillati</taxon>
        <taxon>Bacillota</taxon>
        <taxon>Bacilli</taxon>
        <taxon>Bacillales</taxon>
        <taxon>Bacillaceae</taxon>
        <taxon>Salimicrobium</taxon>
    </lineage>
</organism>
<comment type="subcellular location">
    <subcellularLocation>
        <location evidence="7">Cell membrane</location>
        <topology evidence="7">Single-pass membrane protein</topology>
    </subcellularLocation>
</comment>